<sequence length="135" mass="14748">MNELLQAITPALLALLVAIIGYVAKIAGTQVQRVSDKYAIKAKLDANKTIVDLSVKYVQQVFKEADGETKYNEAKNKALEIMSEKGIKITDAELNMLIEASVANFKKGMTETVTFEAPSIQANVTASEIADRIKE</sequence>
<evidence type="ECO:0000313" key="1">
    <source>
        <dbReference type="EMBL" id="AIX12650.1"/>
    </source>
</evidence>
<organism evidence="1 2">
    <name type="scientific">Lactococcus phage WRP3</name>
    <dbReference type="NCBI Taxonomy" id="1560313"/>
    <lineage>
        <taxon>Viruses</taxon>
        <taxon>Duplodnaviria</taxon>
        <taxon>Heunggongvirae</taxon>
        <taxon>Uroviricota</taxon>
        <taxon>Caudoviricetes</taxon>
        <taxon>Audreyjarvisvirus</taxon>
        <taxon>Audreyjarvisvirus WRP3</taxon>
    </lineage>
</organism>
<name>A0A0D3MSZ3_9CAUD</name>
<dbReference type="InterPro" id="IPR010026">
    <property type="entry name" value="Phage_holin_LL-H"/>
</dbReference>
<dbReference type="KEGG" id="vg:24722413"/>
<dbReference type="Pfam" id="PF09682">
    <property type="entry name" value="Phage_holin_6_1"/>
    <property type="match status" value="1"/>
</dbReference>
<protein>
    <submittedName>
        <fullName evidence="1">Holin</fullName>
    </submittedName>
</protein>
<dbReference type="EMBL" id="KM677185">
    <property type="protein sequence ID" value="AIX12650.1"/>
    <property type="molecule type" value="Genomic_DNA"/>
</dbReference>
<gene>
    <name evidence="1" type="ORF">WRP3_147</name>
</gene>
<reference evidence="1 2" key="1">
    <citation type="journal article" date="2015" name="Appl. Environ. Microbiol.">
        <title>Lactococcal 949 group phages recognize a carbohydrate receptor on the host cell surface.</title>
        <authorList>
            <person name="Mahony J."/>
            <person name="Randazzo W."/>
            <person name="Neve H."/>
            <person name="Settanni L."/>
            <person name="van Sinderen D."/>
        </authorList>
    </citation>
    <scope>NUCLEOTIDE SEQUENCE [LARGE SCALE GENOMIC DNA]</scope>
    <source>
        <strain evidence="1">WRP3</strain>
    </source>
</reference>
<proteinExistence type="predicted"/>
<evidence type="ECO:0000313" key="2">
    <source>
        <dbReference type="Proteomes" id="UP000032686"/>
    </source>
</evidence>
<keyword evidence="2" id="KW-1185">Reference proteome</keyword>
<dbReference type="Proteomes" id="UP000032686">
    <property type="component" value="Segment"/>
</dbReference>
<dbReference type="OrthoDB" id="15867at10239"/>
<accession>A0A0D3MSZ3</accession>
<dbReference type="RefSeq" id="YP_009147804.1">
    <property type="nucleotide sequence ID" value="NC_027341.1"/>
</dbReference>
<dbReference type="GeneID" id="24722413"/>